<dbReference type="EMBL" id="CCJV01000035">
    <property type="protein sequence ID" value="CDS98094.1"/>
    <property type="molecule type" value="Genomic_DNA"/>
</dbReference>
<evidence type="ECO:0000313" key="1">
    <source>
        <dbReference type="EMBL" id="CDS98094.1"/>
    </source>
</evidence>
<name>A0A822MS37_9VIBR</name>
<sequence length="92" mass="10347">MLMGNVSYQEAVSSVDLPITDPIHQPCPDMEGLKDFDPEKTERACFLISKLREKHGIKKRVKPTPNPLNYTCTERGCIEPWGTVSNATDEIN</sequence>
<reference evidence="2" key="1">
    <citation type="submission" date="2014-06" db="EMBL/GenBank/DDBJ databases">
        <authorList>
            <person name="Le Roux Frederique"/>
        </authorList>
    </citation>
    <scope>NUCLEOTIDE SEQUENCE [LARGE SCALE GENOMIC DNA]</scope>
    <source>
        <strain evidence="2">J5-5</strain>
    </source>
</reference>
<evidence type="ECO:0000313" key="2">
    <source>
        <dbReference type="Proteomes" id="UP000049495"/>
    </source>
</evidence>
<protein>
    <submittedName>
        <fullName evidence="1">Uncharacterized protein</fullName>
    </submittedName>
</protein>
<gene>
    <name evidence="1" type="ORF">VCR5J5_130003</name>
</gene>
<dbReference type="Proteomes" id="UP000049495">
    <property type="component" value="Unassembled WGS sequence"/>
</dbReference>
<accession>A0A822MS37</accession>
<comment type="caution">
    <text evidence="1">The sequence shown here is derived from an EMBL/GenBank/DDBJ whole genome shotgun (WGS) entry which is preliminary data.</text>
</comment>
<dbReference type="AlphaFoldDB" id="A0A822MS37"/>
<proteinExistence type="predicted"/>
<organism evidence="1 2">
    <name type="scientific">Vibrio crassostreae</name>
    <dbReference type="NCBI Taxonomy" id="246167"/>
    <lineage>
        <taxon>Bacteria</taxon>
        <taxon>Pseudomonadati</taxon>
        <taxon>Pseudomonadota</taxon>
        <taxon>Gammaproteobacteria</taxon>
        <taxon>Vibrionales</taxon>
        <taxon>Vibrionaceae</taxon>
        <taxon>Vibrio</taxon>
    </lineage>
</organism>